<reference evidence="2" key="1">
    <citation type="journal article" date="2022" name="Mol. Ecol. Resour.">
        <title>The genomes of chicory, endive, great burdock and yacon provide insights into Asteraceae palaeo-polyploidization history and plant inulin production.</title>
        <authorList>
            <person name="Fan W."/>
            <person name="Wang S."/>
            <person name="Wang H."/>
            <person name="Wang A."/>
            <person name="Jiang F."/>
            <person name="Liu H."/>
            <person name="Zhao H."/>
            <person name="Xu D."/>
            <person name="Zhang Y."/>
        </authorList>
    </citation>
    <scope>NUCLEOTIDE SEQUENCE [LARGE SCALE GENOMIC DNA]</scope>
    <source>
        <strain evidence="2">cv. Yunnan</strain>
    </source>
</reference>
<evidence type="ECO:0000313" key="2">
    <source>
        <dbReference type="Proteomes" id="UP001056120"/>
    </source>
</evidence>
<organism evidence="1 2">
    <name type="scientific">Smallanthus sonchifolius</name>
    <dbReference type="NCBI Taxonomy" id="185202"/>
    <lineage>
        <taxon>Eukaryota</taxon>
        <taxon>Viridiplantae</taxon>
        <taxon>Streptophyta</taxon>
        <taxon>Embryophyta</taxon>
        <taxon>Tracheophyta</taxon>
        <taxon>Spermatophyta</taxon>
        <taxon>Magnoliopsida</taxon>
        <taxon>eudicotyledons</taxon>
        <taxon>Gunneridae</taxon>
        <taxon>Pentapetalae</taxon>
        <taxon>asterids</taxon>
        <taxon>campanulids</taxon>
        <taxon>Asterales</taxon>
        <taxon>Asteraceae</taxon>
        <taxon>Asteroideae</taxon>
        <taxon>Heliantheae alliance</taxon>
        <taxon>Millerieae</taxon>
        <taxon>Smallanthus</taxon>
    </lineage>
</organism>
<reference evidence="1 2" key="2">
    <citation type="journal article" date="2022" name="Mol. Ecol. Resour.">
        <title>The genomes of chicory, endive, great burdock and yacon provide insights into Asteraceae paleo-polyploidization history and plant inulin production.</title>
        <authorList>
            <person name="Fan W."/>
            <person name="Wang S."/>
            <person name="Wang H."/>
            <person name="Wang A."/>
            <person name="Jiang F."/>
            <person name="Liu H."/>
            <person name="Zhao H."/>
            <person name="Xu D."/>
            <person name="Zhang Y."/>
        </authorList>
    </citation>
    <scope>NUCLEOTIDE SEQUENCE [LARGE SCALE GENOMIC DNA]</scope>
    <source>
        <strain evidence="2">cv. Yunnan</strain>
        <tissue evidence="1">Leaves</tissue>
    </source>
</reference>
<sequence length="719" mass="80670">MISRGTESQACSNDFVSVFGADWLSSHFRYNCTTLAKNTSNLMGRYYDFCCHSLALSSEPEVTITERTAEDECLIIANDGLWDVVSNDMACGVARMCLEGKGRSTSKKNPMENEEPTSENWDKACSDASMLVTKLALARRSSDNPPRSSFSCDRHPDENFSGFCPLCLCERLTTLDQSANSAAAPSSSRRNSTSSAAVIKSLFKAPSSIKTSFFPELRRTKSFSASKNEGLGSFAEPQRKSCDVRGRNTLWTLFSIDDENKPRLSSALGNTATVLETNLEDEEIELYKDLDEPNVTDFEIKEESTEIEEVDNAIVEELKTMQDHIDLDSHSKKSSRSNFWSAASVLGKKWQKWRRKQKKSDVDGNCNSNGVVSSSTLPVEKPISRQYRETRSEIADYGFGRRSCDIDPRFSLDAGRISIDDPRHSFDEPRASWDGYIIGRTFPRLPPMVEDAPVVHVPRSDMQISVEQPTKTDDLIPGGSIQTREYYTDSSSNRRKSLDRSNSIRKMAAAVVAEMDETKTTTTPVSNAKVSPATIDYNYGHGGLRFPSIGGERELARDSNSTSLRDDCSETFELGLRGEKDGKKARRWRWKLWGLIHRRGGHKDDEEDDVFSRVNGVERSYSESWQESGINNRLFRSNSTVSCRNSSYNVKKSNSEINGFGPGKNRRIGGDDFVLERNRSAKYSPNHADSGLLRFYLTPLRGSRRNKPTSNSRNVSRLY</sequence>
<keyword evidence="2" id="KW-1185">Reference proteome</keyword>
<dbReference type="EMBL" id="CM042024">
    <property type="protein sequence ID" value="KAI3810931.1"/>
    <property type="molecule type" value="Genomic_DNA"/>
</dbReference>
<dbReference type="Proteomes" id="UP001056120">
    <property type="component" value="Linkage Group LG07"/>
</dbReference>
<accession>A0ACB9IU06</accession>
<gene>
    <name evidence="1" type="ORF">L1987_20603</name>
</gene>
<comment type="caution">
    <text evidence="1">The sequence shown here is derived from an EMBL/GenBank/DDBJ whole genome shotgun (WGS) entry which is preliminary data.</text>
</comment>
<evidence type="ECO:0000313" key="1">
    <source>
        <dbReference type="EMBL" id="KAI3810931.1"/>
    </source>
</evidence>
<protein>
    <submittedName>
        <fullName evidence="1">Uncharacterized protein</fullName>
    </submittedName>
</protein>
<name>A0ACB9IU06_9ASTR</name>
<proteinExistence type="predicted"/>